<keyword evidence="3" id="KW-0238">DNA-binding</keyword>
<accession>A0ABV1NU55</accession>
<dbReference type="EMBL" id="JBEGDP010000001">
    <property type="protein sequence ID" value="MEQ7846034.1"/>
    <property type="molecule type" value="Genomic_DNA"/>
</dbReference>
<comment type="caution">
    <text evidence="6">The sequence shown here is derived from an EMBL/GenBank/DDBJ whole genome shotgun (WGS) entry which is preliminary data.</text>
</comment>
<evidence type="ECO:0000256" key="4">
    <source>
        <dbReference type="ARBA" id="ARBA00023163"/>
    </source>
</evidence>
<evidence type="ECO:0000256" key="5">
    <source>
        <dbReference type="SAM" id="MobiDB-lite"/>
    </source>
</evidence>
<keyword evidence="1" id="KW-0805">Transcription regulation</keyword>
<dbReference type="SUPFAM" id="SSF88946">
    <property type="entry name" value="Sigma2 domain of RNA polymerase sigma factors"/>
    <property type="match status" value="1"/>
</dbReference>
<dbReference type="Gene3D" id="1.10.1740.10">
    <property type="match status" value="1"/>
</dbReference>
<dbReference type="InterPro" id="IPR039425">
    <property type="entry name" value="RNA_pol_sigma-70-like"/>
</dbReference>
<organism evidence="6 7">
    <name type="scientific">Nocardioides kribbensis</name>
    <dbReference type="NCBI Taxonomy" id="305517"/>
    <lineage>
        <taxon>Bacteria</taxon>
        <taxon>Bacillati</taxon>
        <taxon>Actinomycetota</taxon>
        <taxon>Actinomycetes</taxon>
        <taxon>Propionibacteriales</taxon>
        <taxon>Nocardioidaceae</taxon>
        <taxon>Nocardioides</taxon>
    </lineage>
</organism>
<dbReference type="PANTHER" id="PTHR43133:SF50">
    <property type="entry name" value="ECF RNA POLYMERASE SIGMA FACTOR SIGM"/>
    <property type="match status" value="1"/>
</dbReference>
<dbReference type="InterPro" id="IPR036388">
    <property type="entry name" value="WH-like_DNA-bd_sf"/>
</dbReference>
<evidence type="ECO:0000313" key="6">
    <source>
        <dbReference type="EMBL" id="MEQ7846034.1"/>
    </source>
</evidence>
<evidence type="ECO:0000256" key="3">
    <source>
        <dbReference type="ARBA" id="ARBA00023125"/>
    </source>
</evidence>
<evidence type="ECO:0000256" key="2">
    <source>
        <dbReference type="ARBA" id="ARBA00023082"/>
    </source>
</evidence>
<keyword evidence="4" id="KW-0804">Transcription</keyword>
<evidence type="ECO:0000313" key="7">
    <source>
        <dbReference type="Proteomes" id="UP001482520"/>
    </source>
</evidence>
<reference evidence="6 7" key="1">
    <citation type="submission" date="2024-02" db="EMBL/GenBank/DDBJ databases">
        <title>Full genome sequence of Nocardioides kribbensis.</title>
        <authorList>
            <person name="Poletto B.L."/>
            <person name="Silva G."/>
            <person name="Galante D."/>
            <person name="Campos K.R."/>
            <person name="Santos M.B.N."/>
            <person name="Sacchi C.T."/>
        </authorList>
    </citation>
    <scope>NUCLEOTIDE SEQUENCE [LARGE SCALE GENOMIC DNA]</scope>
    <source>
        <strain evidence="6 7">O4R</strain>
    </source>
</reference>
<evidence type="ECO:0008006" key="8">
    <source>
        <dbReference type="Google" id="ProtNLM"/>
    </source>
</evidence>
<evidence type="ECO:0000256" key="1">
    <source>
        <dbReference type="ARBA" id="ARBA00023015"/>
    </source>
</evidence>
<dbReference type="PANTHER" id="PTHR43133">
    <property type="entry name" value="RNA POLYMERASE ECF-TYPE SIGMA FACTO"/>
    <property type="match status" value="1"/>
</dbReference>
<feature type="region of interest" description="Disordered" evidence="5">
    <location>
        <begin position="220"/>
        <end position="247"/>
    </location>
</feature>
<keyword evidence="2" id="KW-0731">Sigma factor</keyword>
<dbReference type="RefSeq" id="WP_349803641.1">
    <property type="nucleotide sequence ID" value="NZ_JBEGDP010000001.1"/>
</dbReference>
<proteinExistence type="predicted"/>
<protein>
    <recommendedName>
        <fullName evidence="8">RNA polymerase sigma factor 70 region 4 type 2 domain-containing protein</fullName>
    </recommendedName>
</protein>
<name>A0ABV1NU55_9ACTN</name>
<dbReference type="Proteomes" id="UP001482520">
    <property type="component" value="Unassembled WGS sequence"/>
</dbReference>
<keyword evidence="7" id="KW-1185">Reference proteome</keyword>
<gene>
    <name evidence="6" type="ORF">V6R90_01995</name>
</gene>
<dbReference type="Gene3D" id="1.10.10.10">
    <property type="entry name" value="Winged helix-like DNA-binding domain superfamily/Winged helix DNA-binding domain"/>
    <property type="match status" value="1"/>
</dbReference>
<dbReference type="InterPro" id="IPR013325">
    <property type="entry name" value="RNA_pol_sigma_r2"/>
</dbReference>
<sequence length="631" mass="66848">MADPTDFDAFYKDARARLLLQTYALTGDLAASRSAVRDAFVAAWHHWRKVSRTADPEAWVRPVAWSHALRRHTTRPFHKEKGLDPEAAATLEALAGLPLLQRRVLLLAHLASLSMTDLAREVGIPPADAERELQSATARFGLLRDLPTPLVRTALEPLAEVVAEARWPRPTIVRRTGAARRRTHTGVGAALVVGALLLTGTLVTDTAGVRPTLQRDAVAAPGDSVAPGAENPADDAPTDSPTPEPEPLEAAALLGAEEVAARLPGGGWREGATTDGTEGDGLVLPCQGARYADSEGTVALVRAFRDRPRGQEAPRSAWQLAESSRTDRAARAAYDGAAGWFAGCDEPRAQLISTQRVDGVGDEAVLLVLRDWAAPTRTVVAGVARTGRIVTVTASQRRGTSADDLLDQARLLGGAVDGLCDLTDGGACTTRARLSPADALPVGEVPSLLSAVDLPPVGSVTRPWVGTEPERARDNDAATRCDQTSFVGDFRGARFSDSRTRTFLVPGGRLPTSFGLTQTVGSLPVPQARALVEQVRSRMASCADRDLGTDVVTVTSQTGPERSLDVWDVTVDVSDDTSVRFVVALLRRGTAVSQIGFVPGPDATMAGGAFLALAERAAERLAEQPAPRRAD</sequence>